<proteinExistence type="predicted"/>
<dbReference type="RefSeq" id="WP_345464764.1">
    <property type="nucleotide sequence ID" value="NZ_BAABHF010000019.1"/>
</dbReference>
<feature type="transmembrane region" description="Helical" evidence="2">
    <location>
        <begin position="42"/>
        <end position="64"/>
    </location>
</feature>
<feature type="region of interest" description="Disordered" evidence="1">
    <location>
        <begin position="225"/>
        <end position="253"/>
    </location>
</feature>
<organism evidence="3 4">
    <name type="scientific">Actinoallomurus oryzae</name>
    <dbReference type="NCBI Taxonomy" id="502180"/>
    <lineage>
        <taxon>Bacteria</taxon>
        <taxon>Bacillati</taxon>
        <taxon>Actinomycetota</taxon>
        <taxon>Actinomycetes</taxon>
        <taxon>Streptosporangiales</taxon>
        <taxon>Thermomonosporaceae</taxon>
        <taxon>Actinoallomurus</taxon>
    </lineage>
</organism>
<keyword evidence="2" id="KW-1133">Transmembrane helix</keyword>
<keyword evidence="2" id="KW-0812">Transmembrane</keyword>
<feature type="compositionally biased region" description="Pro residues" evidence="1">
    <location>
        <begin position="228"/>
        <end position="252"/>
    </location>
</feature>
<sequence length="379" mass="40545">MDELRMVRDLYVPPEPAPPQEVAAARARLDAVMRTRRSRPRWALRGAALGAAAAGVALAVAISVTSPRPQMTRPAGPSARTVLLDAALSADRQPVTKGKYWYVDSRIRWLQKVKAGGYLIRSTAQSETWRAAGSSSPASAVGTTHFLGARPATPADEVAWREAGSPRTFLTVEGKRVSGKAGSVTADMRGSDLDMSSFAAQADLDELREIPETPDRLRAWLLALPQSPAGPHPGPTTLPAPGRPSPSPPGPPTRAQLDYWLFVQGVSLLLYSPITPKVRAAAFQMLAELPGVKLIGTVRDPDGRQGTAVAMDRIGPGDRPLRIQRRLVVDTKTGRALADEEVVLGPNTDYPGLPFGVVASTTTVRSAGWTNKAGWTRDH</sequence>
<name>A0ABP8Q0G2_9ACTN</name>
<gene>
    <name evidence="3" type="ORF">GCM10023191_034990</name>
</gene>
<keyword evidence="4" id="KW-1185">Reference proteome</keyword>
<keyword evidence="2" id="KW-0472">Membrane</keyword>
<reference evidence="4" key="1">
    <citation type="journal article" date="2019" name="Int. J. Syst. Evol. Microbiol.">
        <title>The Global Catalogue of Microorganisms (GCM) 10K type strain sequencing project: providing services to taxonomists for standard genome sequencing and annotation.</title>
        <authorList>
            <consortium name="The Broad Institute Genomics Platform"/>
            <consortium name="The Broad Institute Genome Sequencing Center for Infectious Disease"/>
            <person name="Wu L."/>
            <person name="Ma J."/>
        </authorList>
    </citation>
    <scope>NUCLEOTIDE SEQUENCE [LARGE SCALE GENOMIC DNA]</scope>
    <source>
        <strain evidence="4">JCM 17933</strain>
    </source>
</reference>
<dbReference type="Proteomes" id="UP001500503">
    <property type="component" value="Unassembled WGS sequence"/>
</dbReference>
<dbReference type="EMBL" id="BAABHF010000019">
    <property type="protein sequence ID" value="GAA4494975.1"/>
    <property type="molecule type" value="Genomic_DNA"/>
</dbReference>
<dbReference type="NCBIfam" id="NF038083">
    <property type="entry name" value="CU044_5270_fam"/>
    <property type="match status" value="1"/>
</dbReference>
<evidence type="ECO:0000256" key="1">
    <source>
        <dbReference type="SAM" id="MobiDB-lite"/>
    </source>
</evidence>
<evidence type="ECO:0000313" key="4">
    <source>
        <dbReference type="Proteomes" id="UP001500503"/>
    </source>
</evidence>
<evidence type="ECO:0000256" key="2">
    <source>
        <dbReference type="SAM" id="Phobius"/>
    </source>
</evidence>
<protein>
    <recommendedName>
        <fullName evidence="5">CU044_5270 family protein</fullName>
    </recommendedName>
</protein>
<accession>A0ABP8Q0G2</accession>
<dbReference type="InterPro" id="IPR047789">
    <property type="entry name" value="CU044_5270-like"/>
</dbReference>
<evidence type="ECO:0000313" key="3">
    <source>
        <dbReference type="EMBL" id="GAA4494975.1"/>
    </source>
</evidence>
<evidence type="ECO:0008006" key="5">
    <source>
        <dbReference type="Google" id="ProtNLM"/>
    </source>
</evidence>
<comment type="caution">
    <text evidence="3">The sequence shown here is derived from an EMBL/GenBank/DDBJ whole genome shotgun (WGS) entry which is preliminary data.</text>
</comment>